<keyword evidence="4" id="KW-1185">Reference proteome</keyword>
<sequence>MAIESKPIAAAHARPVRNEASRAAGVDASPPADAFSSLLGGFGAEEAVAEGDAAAGDGTGIAGASGTSRGRGKGALGIAAADGLQPDAAAVALSAAQWADARPAPPPAGTGGDAAADTAGGPAGATGIAFPAAVGSTGAGSLVAAAGTTAPGVAAEAGRAAMVKADVSAAAAAATAAHAALAATAVGTGAAGTPLQNLDASWADGTAARLTATVAGAAAGTGTATDGAAAAAGKTAAGLAGFTSILAQMQHAFARNGAARDAGTAGGADSVGAVATGTAPGAAGLSGLAARSGTGSVAADARDALRTGADPARSLSAADLLSLAPAGADTPRGGHGGGDRPSAGASDAAPTAGFGISGTGDAAAWRSVSAADASATAVQDGTAQLSAEDRLADQVSYWVNQKTQSAELTLDAFGGVPVEVRISLTGSDAQVSFRSDQADARALLGGAEADLREMLQKEGLNLTGLSIGGSEARGATQSGNGGNGSGNGNGRDGGRDGPGARPGGVAGVDGVASGGTARAPAGAVAGRGLDLFV</sequence>
<feature type="compositionally biased region" description="Gly residues" evidence="1">
    <location>
        <begin position="479"/>
        <end position="507"/>
    </location>
</feature>
<dbReference type="EMBL" id="QJTC01000033">
    <property type="protein sequence ID" value="PYE73745.1"/>
    <property type="molecule type" value="Genomic_DNA"/>
</dbReference>
<dbReference type="RefSeq" id="WP_233504555.1">
    <property type="nucleotide sequence ID" value="NZ_JAMOFZ010000032.1"/>
</dbReference>
<feature type="compositionally biased region" description="Low complexity" evidence="1">
    <location>
        <begin position="508"/>
        <end position="521"/>
    </location>
</feature>
<dbReference type="Proteomes" id="UP000247540">
    <property type="component" value="Unassembled WGS sequence"/>
</dbReference>
<dbReference type="Gene3D" id="3.30.750.140">
    <property type="match status" value="1"/>
</dbReference>
<dbReference type="Pfam" id="PF02120">
    <property type="entry name" value="Flg_hook"/>
    <property type="match status" value="1"/>
</dbReference>
<keyword evidence="3" id="KW-0969">Cilium</keyword>
<evidence type="ECO:0000256" key="1">
    <source>
        <dbReference type="SAM" id="MobiDB-lite"/>
    </source>
</evidence>
<protein>
    <submittedName>
        <fullName evidence="3">Flagellar hook-length control protein FliK</fullName>
    </submittedName>
</protein>
<gene>
    <name evidence="3" type="ORF">DFQ15_13311</name>
</gene>
<feature type="region of interest" description="Disordered" evidence="1">
    <location>
        <begin position="325"/>
        <end position="352"/>
    </location>
</feature>
<evidence type="ECO:0000313" key="3">
    <source>
        <dbReference type="EMBL" id="PYE73745.1"/>
    </source>
</evidence>
<comment type="caution">
    <text evidence="3">The sequence shown here is derived from an EMBL/GenBank/DDBJ whole genome shotgun (WGS) entry which is preliminary data.</text>
</comment>
<organism evidence="3 4">
    <name type="scientific">Xylophilus ampelinus</name>
    <dbReference type="NCBI Taxonomy" id="54067"/>
    <lineage>
        <taxon>Bacteria</taxon>
        <taxon>Pseudomonadati</taxon>
        <taxon>Pseudomonadota</taxon>
        <taxon>Betaproteobacteria</taxon>
        <taxon>Burkholderiales</taxon>
        <taxon>Xylophilus</taxon>
    </lineage>
</organism>
<feature type="domain" description="Flagellar hook-length control protein-like C-terminal" evidence="2">
    <location>
        <begin position="393"/>
        <end position="469"/>
    </location>
</feature>
<name>A0A318SUF4_9BURK</name>
<proteinExistence type="predicted"/>
<evidence type="ECO:0000313" key="4">
    <source>
        <dbReference type="Proteomes" id="UP000247540"/>
    </source>
</evidence>
<keyword evidence="3" id="KW-0282">Flagellum</keyword>
<reference evidence="3 4" key="1">
    <citation type="submission" date="2018-06" db="EMBL/GenBank/DDBJ databases">
        <title>Genomic Encyclopedia of Type Strains, Phase III (KMG-III): the genomes of soil and plant-associated and newly described type strains.</title>
        <authorList>
            <person name="Whitman W."/>
        </authorList>
    </citation>
    <scope>NUCLEOTIDE SEQUENCE [LARGE SCALE GENOMIC DNA]</scope>
    <source>
        <strain evidence="3 4">CECT 7646</strain>
    </source>
</reference>
<keyword evidence="3" id="KW-0966">Cell projection</keyword>
<feature type="region of interest" description="Disordered" evidence="1">
    <location>
        <begin position="471"/>
        <end position="521"/>
    </location>
</feature>
<dbReference type="InterPro" id="IPR021136">
    <property type="entry name" value="Flagellar_hook_control-like_C"/>
</dbReference>
<feature type="region of interest" description="Disordered" evidence="1">
    <location>
        <begin position="1"/>
        <end position="30"/>
    </location>
</feature>
<accession>A0A318SUF4</accession>
<dbReference type="InterPro" id="IPR038610">
    <property type="entry name" value="FliK-like_C_sf"/>
</dbReference>
<dbReference type="CDD" id="cd17470">
    <property type="entry name" value="T3SS_Flik_C"/>
    <property type="match status" value="1"/>
</dbReference>
<evidence type="ECO:0000259" key="2">
    <source>
        <dbReference type="Pfam" id="PF02120"/>
    </source>
</evidence>
<dbReference type="AlphaFoldDB" id="A0A318SUF4"/>